<proteinExistence type="inferred from homology"/>
<evidence type="ECO:0000256" key="3">
    <source>
        <dbReference type="ARBA" id="ARBA00023125"/>
    </source>
</evidence>
<protein>
    <recommendedName>
        <fullName evidence="4">Type I restriction modification DNA specificity domain-containing protein</fullName>
    </recommendedName>
</protein>
<dbReference type="InterPro" id="IPR044946">
    <property type="entry name" value="Restrct_endonuc_typeI_TRD_sf"/>
</dbReference>
<evidence type="ECO:0000256" key="2">
    <source>
        <dbReference type="ARBA" id="ARBA00022747"/>
    </source>
</evidence>
<dbReference type="AlphaFoldDB" id="A0A2N9XF47"/>
<dbReference type="Pfam" id="PF01420">
    <property type="entry name" value="Methylase_S"/>
    <property type="match status" value="2"/>
</dbReference>
<organism evidence="5 6">
    <name type="scientific">Snodgrassella alvi</name>
    <dbReference type="NCBI Taxonomy" id="1196083"/>
    <lineage>
        <taxon>Bacteria</taxon>
        <taxon>Pseudomonadati</taxon>
        <taxon>Pseudomonadota</taxon>
        <taxon>Betaproteobacteria</taxon>
        <taxon>Neisseriales</taxon>
        <taxon>Neisseriaceae</taxon>
        <taxon>Snodgrassella</taxon>
    </lineage>
</organism>
<evidence type="ECO:0000256" key="1">
    <source>
        <dbReference type="ARBA" id="ARBA00010923"/>
    </source>
</evidence>
<evidence type="ECO:0000313" key="6">
    <source>
        <dbReference type="Proteomes" id="UP000229970"/>
    </source>
</evidence>
<evidence type="ECO:0000313" key="5">
    <source>
        <dbReference type="EMBL" id="PIT46235.1"/>
    </source>
</evidence>
<dbReference type="Proteomes" id="UP000229970">
    <property type="component" value="Unassembled WGS sequence"/>
</dbReference>
<dbReference type="EMBL" id="MEIP01000023">
    <property type="protein sequence ID" value="PIT46235.1"/>
    <property type="molecule type" value="Genomic_DNA"/>
</dbReference>
<evidence type="ECO:0000259" key="4">
    <source>
        <dbReference type="Pfam" id="PF01420"/>
    </source>
</evidence>
<feature type="domain" description="Type I restriction modification DNA specificity" evidence="4">
    <location>
        <begin position="194"/>
        <end position="343"/>
    </location>
</feature>
<reference evidence="5 6" key="1">
    <citation type="journal article" date="2017" name="MBio">
        <title>Type VI secretion-mediated competition in the bee gut microbiome.</title>
        <authorList>
            <person name="Steele M.I."/>
            <person name="Kwong W.K."/>
            <person name="Powell J.E."/>
            <person name="Whiteley M."/>
            <person name="Moran N.A."/>
        </authorList>
    </citation>
    <scope>NUCLEOTIDE SEQUENCE [LARGE SCALE GENOMIC DNA]</scope>
    <source>
        <strain evidence="5 6">Ruf1-X</strain>
    </source>
</reference>
<feature type="domain" description="Type I restriction modification DNA specificity" evidence="4">
    <location>
        <begin position="10"/>
        <end position="173"/>
    </location>
</feature>
<keyword evidence="3" id="KW-0238">DNA-binding</keyword>
<comment type="caution">
    <text evidence="5">The sequence shown here is derived from an EMBL/GenBank/DDBJ whole genome shotgun (WGS) entry which is preliminary data.</text>
</comment>
<dbReference type="InterPro" id="IPR000055">
    <property type="entry name" value="Restrct_endonuc_typeI_TRD"/>
</dbReference>
<dbReference type="Gene3D" id="3.90.220.20">
    <property type="entry name" value="DNA methylase specificity domains"/>
    <property type="match status" value="2"/>
</dbReference>
<name>A0A2N9XF47_9NEIS</name>
<sequence>MNKLSLEQVEWKEFLIGGKDGIFSISSSNSGIDKSKLIEVIGKIPYITRSEVNNGVNLFVGKEQSKKYSLNKGNVITIGLDTQTVFYQPHFFYTGQNIQILEHKNITKYIALFIIPLLKIQMRKFNWGGNGATLTRLKRTKILLPIDSLGNPNWKFMEDYMRQQEEKLLKSLKNKLKKKNVLNSEKIKPLSECDWREFFIEDITEILSGKDIYEKERVCGDTPYITSTANNNGIGYFVDNINLTLEENCVSVNRNGSVGYAFYHPYIALYSNDTRKLRPKINDPYFAIFLSNMITLQKDKYGYGYKMGTARLKRQKIMLPVNSNNKPDFEYMSNYMKKIESEKIKTYFQKKKLSY</sequence>
<accession>A0A2N9XF47</accession>
<gene>
    <name evidence="5" type="ORF">BHC46_08370</name>
</gene>
<comment type="similarity">
    <text evidence="1">Belongs to the type-I restriction system S methylase family.</text>
</comment>
<dbReference type="GO" id="GO:0003677">
    <property type="term" value="F:DNA binding"/>
    <property type="evidence" value="ECO:0007669"/>
    <property type="project" value="UniProtKB-KW"/>
</dbReference>
<keyword evidence="2" id="KW-0680">Restriction system</keyword>
<dbReference type="GO" id="GO:0009307">
    <property type="term" value="P:DNA restriction-modification system"/>
    <property type="evidence" value="ECO:0007669"/>
    <property type="project" value="UniProtKB-KW"/>
</dbReference>
<dbReference type="SUPFAM" id="SSF116734">
    <property type="entry name" value="DNA methylase specificity domain"/>
    <property type="match status" value="2"/>
</dbReference>
<dbReference type="RefSeq" id="WP_180298010.1">
    <property type="nucleotide sequence ID" value="NZ_MEIP01000023.1"/>
</dbReference>